<proteinExistence type="predicted"/>
<protein>
    <submittedName>
        <fullName evidence="2">Uncharacterized protein</fullName>
    </submittedName>
</protein>
<dbReference type="EMBL" id="GBXM01086625">
    <property type="protein sequence ID" value="JAH21952.1"/>
    <property type="molecule type" value="Transcribed_RNA"/>
</dbReference>
<dbReference type="AlphaFoldDB" id="A0A0E9QZN3"/>
<accession>A0A0E9QZN3</accession>
<feature type="region of interest" description="Disordered" evidence="1">
    <location>
        <begin position="1"/>
        <end position="20"/>
    </location>
</feature>
<evidence type="ECO:0000256" key="1">
    <source>
        <dbReference type="SAM" id="MobiDB-lite"/>
    </source>
</evidence>
<sequence>MVSGTKGNKIKRINTNKRTN</sequence>
<name>A0A0E9QZN3_ANGAN</name>
<feature type="compositionally biased region" description="Basic residues" evidence="1">
    <location>
        <begin position="8"/>
        <end position="20"/>
    </location>
</feature>
<reference evidence="2" key="2">
    <citation type="journal article" date="2015" name="Fish Shellfish Immunol.">
        <title>Early steps in the European eel (Anguilla anguilla)-Vibrio vulnificus interaction in the gills: Role of the RtxA13 toxin.</title>
        <authorList>
            <person name="Callol A."/>
            <person name="Pajuelo D."/>
            <person name="Ebbesson L."/>
            <person name="Teles M."/>
            <person name="MacKenzie S."/>
            <person name="Amaro C."/>
        </authorList>
    </citation>
    <scope>NUCLEOTIDE SEQUENCE</scope>
</reference>
<evidence type="ECO:0000313" key="2">
    <source>
        <dbReference type="EMBL" id="JAH21952.1"/>
    </source>
</evidence>
<reference evidence="2" key="1">
    <citation type="submission" date="2014-11" db="EMBL/GenBank/DDBJ databases">
        <authorList>
            <person name="Amaro Gonzalez C."/>
        </authorList>
    </citation>
    <scope>NUCLEOTIDE SEQUENCE</scope>
</reference>
<organism evidence="2">
    <name type="scientific">Anguilla anguilla</name>
    <name type="common">European freshwater eel</name>
    <name type="synonym">Muraena anguilla</name>
    <dbReference type="NCBI Taxonomy" id="7936"/>
    <lineage>
        <taxon>Eukaryota</taxon>
        <taxon>Metazoa</taxon>
        <taxon>Chordata</taxon>
        <taxon>Craniata</taxon>
        <taxon>Vertebrata</taxon>
        <taxon>Euteleostomi</taxon>
        <taxon>Actinopterygii</taxon>
        <taxon>Neopterygii</taxon>
        <taxon>Teleostei</taxon>
        <taxon>Anguilliformes</taxon>
        <taxon>Anguillidae</taxon>
        <taxon>Anguilla</taxon>
    </lineage>
</organism>